<comment type="caution">
    <text evidence="5">The sequence shown here is derived from an EMBL/GenBank/DDBJ whole genome shotgun (WGS) entry which is preliminary data.</text>
</comment>
<keyword evidence="6" id="KW-1185">Reference proteome</keyword>
<dbReference type="GO" id="GO:0004497">
    <property type="term" value="F:monooxygenase activity"/>
    <property type="evidence" value="ECO:0007669"/>
    <property type="project" value="UniProtKB-KW"/>
</dbReference>
<dbReference type="Gene3D" id="3.50.50.60">
    <property type="entry name" value="FAD/NAD(P)-binding domain"/>
    <property type="match status" value="1"/>
</dbReference>
<dbReference type="InterPro" id="IPR002938">
    <property type="entry name" value="FAD-bd"/>
</dbReference>
<feature type="compositionally biased region" description="Low complexity" evidence="3">
    <location>
        <begin position="7"/>
        <end position="22"/>
    </location>
</feature>
<evidence type="ECO:0000256" key="3">
    <source>
        <dbReference type="SAM" id="MobiDB-lite"/>
    </source>
</evidence>
<keyword evidence="1" id="KW-0560">Oxidoreductase</keyword>
<organism evidence="5 6">
    <name type="scientific">Streptomyces actinomycinicus</name>
    <dbReference type="NCBI Taxonomy" id="1695166"/>
    <lineage>
        <taxon>Bacteria</taxon>
        <taxon>Bacillati</taxon>
        <taxon>Actinomycetota</taxon>
        <taxon>Actinomycetes</taxon>
        <taxon>Kitasatosporales</taxon>
        <taxon>Streptomycetaceae</taxon>
        <taxon>Streptomyces</taxon>
    </lineage>
</organism>
<evidence type="ECO:0000313" key="6">
    <source>
        <dbReference type="Proteomes" id="UP000661858"/>
    </source>
</evidence>
<name>A0A937JM39_9ACTN</name>
<sequence>MGGTASGGSPAAPALSGSRRPGTPFPPPPVLDGHHHGRSEGRQVTGADAMRVLVIGGGIAGTATALGLHKAGADVTVFEAHPDTAEDIGAFLTLASNGMRALAELDATNAVTAVGFPLTSLRLLDSEGAEQMNGPLGEAGVPALRYRCLRRGELNAALQGEAARRGVRLCHGARLVSVTDGSDGVTAHFADGGTATADLLVGADGLNSTVRGLVTPGTAPVYAGQRVYYGYTGTAPAADPAGAITMVRGSGAAFGYAVSPAGETYWFARAGGDPLPAGAATAPAAVLREQLLPLLAEDATPAADLVAASGDAIMVTNATELPLGTPWHTGRVLLVGDAAHAASPATGQGASMALEDAVVLAKALRDLPGPQAAFTAYERHRRPRVEHNITVSGGLSRGTRTPSAPAPVMARPAEPDGRLLRQLAWDAPLTAVPPEPH</sequence>
<proteinExistence type="predicted"/>
<evidence type="ECO:0000256" key="1">
    <source>
        <dbReference type="ARBA" id="ARBA00023002"/>
    </source>
</evidence>
<protein>
    <submittedName>
        <fullName evidence="5">FAD-dependent monooxygenase</fullName>
    </submittedName>
</protein>
<evidence type="ECO:0000256" key="2">
    <source>
        <dbReference type="ARBA" id="ARBA00023033"/>
    </source>
</evidence>
<dbReference type="Pfam" id="PF01494">
    <property type="entry name" value="FAD_binding_3"/>
    <property type="match status" value="1"/>
</dbReference>
<dbReference type="InterPro" id="IPR036188">
    <property type="entry name" value="FAD/NAD-bd_sf"/>
</dbReference>
<feature type="region of interest" description="Disordered" evidence="3">
    <location>
        <begin position="1"/>
        <end position="43"/>
    </location>
</feature>
<dbReference type="SUPFAM" id="SSF51905">
    <property type="entry name" value="FAD/NAD(P)-binding domain"/>
    <property type="match status" value="1"/>
</dbReference>
<feature type="domain" description="FAD-binding" evidence="4">
    <location>
        <begin position="51"/>
        <end position="389"/>
    </location>
</feature>
<dbReference type="Proteomes" id="UP000661858">
    <property type="component" value="Unassembled WGS sequence"/>
</dbReference>
<evidence type="ECO:0000259" key="4">
    <source>
        <dbReference type="Pfam" id="PF01494"/>
    </source>
</evidence>
<accession>A0A937JM39</accession>
<evidence type="ECO:0000313" key="5">
    <source>
        <dbReference type="EMBL" id="MBL1084309.1"/>
    </source>
</evidence>
<dbReference type="PANTHER" id="PTHR13789:SF309">
    <property type="entry name" value="PUTATIVE (AFU_ORTHOLOGUE AFUA_6G14510)-RELATED"/>
    <property type="match status" value="1"/>
</dbReference>
<dbReference type="GO" id="GO:0071949">
    <property type="term" value="F:FAD binding"/>
    <property type="evidence" value="ECO:0007669"/>
    <property type="project" value="InterPro"/>
</dbReference>
<dbReference type="PANTHER" id="PTHR13789">
    <property type="entry name" value="MONOOXYGENASE"/>
    <property type="match status" value="1"/>
</dbReference>
<dbReference type="EMBL" id="JAERRK010000010">
    <property type="protein sequence ID" value="MBL1084309.1"/>
    <property type="molecule type" value="Genomic_DNA"/>
</dbReference>
<dbReference type="InterPro" id="IPR050493">
    <property type="entry name" value="FAD-dep_Monooxygenase_BioMet"/>
</dbReference>
<gene>
    <name evidence="5" type="ORF">JK359_20445</name>
</gene>
<dbReference type="PRINTS" id="PR00420">
    <property type="entry name" value="RNGMNOXGNASE"/>
</dbReference>
<dbReference type="AlphaFoldDB" id="A0A937JM39"/>
<keyword evidence="2 5" id="KW-0503">Monooxygenase</keyword>
<feature type="compositionally biased region" description="Basic and acidic residues" evidence="3">
    <location>
        <begin position="32"/>
        <end position="41"/>
    </location>
</feature>
<reference evidence="5" key="1">
    <citation type="submission" date="2021-01" db="EMBL/GenBank/DDBJ databases">
        <title>WGS of actinomycetes isolated from Thailand.</title>
        <authorList>
            <person name="Thawai C."/>
        </authorList>
    </citation>
    <scope>NUCLEOTIDE SEQUENCE</scope>
    <source>
        <strain evidence="5">RCU-197</strain>
    </source>
</reference>